<evidence type="ECO:0000313" key="11">
    <source>
        <dbReference type="Proteomes" id="UP000030665"/>
    </source>
</evidence>
<gene>
    <name evidence="10" type="ORF">TTRE_0000543901</name>
</gene>
<comment type="subcellular location">
    <subcellularLocation>
        <location evidence="1">Endomembrane system</location>
        <topology evidence="1">Multi-pass membrane protein</topology>
    </subcellularLocation>
</comment>
<dbReference type="PANTHER" id="PTHR13131">
    <property type="entry name" value="CYSTINOSIN"/>
    <property type="match status" value="1"/>
</dbReference>
<keyword evidence="5" id="KW-0677">Repeat</keyword>
<evidence type="ECO:0000256" key="9">
    <source>
        <dbReference type="SAM" id="Phobius"/>
    </source>
</evidence>
<keyword evidence="4 9" id="KW-0812">Transmembrane</keyword>
<sequence length="245" mass="27946">MEENFILISVYRLDILNLISSILGWVYFAAWTISFWPQIVLNIRRKSVVGLNFDFLALNSTGFLFYSVYNCALFYIPLVCTEQRNSGSSARRCLCCSRPSSYHSYLCNIPFTIHHCTQFKRGSQRISRICAILLAVLWGVALVALIVAALSITLQVVLNYRRKSTEGFSIASIFLDFTGGMCSMCQMFIIAYNMDEWSQLFGDFTKFGLGLQSIIFDVIFFVQRYGLYGQYNPMQESVTSSTLSY</sequence>
<evidence type="ECO:0000313" key="10">
    <source>
        <dbReference type="EMBL" id="CDW57152.1"/>
    </source>
</evidence>
<evidence type="ECO:0000256" key="5">
    <source>
        <dbReference type="ARBA" id="ARBA00022737"/>
    </source>
</evidence>
<evidence type="ECO:0000256" key="4">
    <source>
        <dbReference type="ARBA" id="ARBA00022692"/>
    </source>
</evidence>
<dbReference type="GO" id="GO:0015184">
    <property type="term" value="F:L-cystine transmembrane transporter activity"/>
    <property type="evidence" value="ECO:0007669"/>
    <property type="project" value="TreeGrafter"/>
</dbReference>
<dbReference type="Proteomes" id="UP000030665">
    <property type="component" value="Unassembled WGS sequence"/>
</dbReference>
<evidence type="ECO:0000256" key="1">
    <source>
        <dbReference type="ARBA" id="ARBA00004127"/>
    </source>
</evidence>
<dbReference type="InterPro" id="IPR006603">
    <property type="entry name" value="PQ-loop_rpt"/>
</dbReference>
<feature type="transmembrane region" description="Helical" evidence="9">
    <location>
        <begin position="56"/>
        <end position="76"/>
    </location>
</feature>
<comment type="similarity">
    <text evidence="2">Belongs to the cystinosin family.</text>
</comment>
<reference evidence="10" key="2">
    <citation type="submission" date="2014-03" db="EMBL/GenBank/DDBJ databases">
        <title>The whipworm genome and dual-species transcriptomics of an intimate host-pathogen interaction.</title>
        <authorList>
            <person name="Foth B.J."/>
            <person name="Tsai I.J."/>
            <person name="Reid A.J."/>
            <person name="Bancroft A.J."/>
            <person name="Nichol S."/>
            <person name="Tracey A."/>
            <person name="Holroyd N."/>
            <person name="Cotton J.A."/>
            <person name="Stanley E.J."/>
            <person name="Zarowiecki M."/>
            <person name="Liu J.Z."/>
            <person name="Huckvale T."/>
            <person name="Cooper P.J."/>
            <person name="Grencis R.K."/>
            <person name="Berriman M."/>
        </authorList>
    </citation>
    <scope>NUCLEOTIDE SEQUENCE [LARGE SCALE GENOMIC DNA]</scope>
</reference>
<dbReference type="EMBL" id="HG806127">
    <property type="protein sequence ID" value="CDW57152.1"/>
    <property type="molecule type" value="Genomic_DNA"/>
</dbReference>
<dbReference type="GO" id="GO:0005774">
    <property type="term" value="C:vacuolar membrane"/>
    <property type="evidence" value="ECO:0007669"/>
    <property type="project" value="TreeGrafter"/>
</dbReference>
<dbReference type="STRING" id="36087.A0A077Z9V2"/>
<evidence type="ECO:0000256" key="8">
    <source>
        <dbReference type="ARBA" id="ARBA00048473"/>
    </source>
</evidence>
<protein>
    <submittedName>
        <fullName evidence="10">PQ-loop domain containing protein</fullName>
    </submittedName>
</protein>
<name>A0A077Z9V2_TRITR</name>
<feature type="transmembrane region" description="Helical" evidence="9">
    <location>
        <begin position="170"/>
        <end position="192"/>
    </location>
</feature>
<dbReference type="OrthoDB" id="75720at2759"/>
<reference evidence="10" key="1">
    <citation type="submission" date="2014-01" db="EMBL/GenBank/DDBJ databases">
        <authorList>
            <person name="Aslett M."/>
        </authorList>
    </citation>
    <scope>NUCLEOTIDE SEQUENCE</scope>
</reference>
<feature type="transmembrane region" description="Helical" evidence="9">
    <location>
        <begin position="15"/>
        <end position="36"/>
    </location>
</feature>
<evidence type="ECO:0000256" key="2">
    <source>
        <dbReference type="ARBA" id="ARBA00006855"/>
    </source>
</evidence>
<proteinExistence type="inferred from homology"/>
<evidence type="ECO:0000256" key="6">
    <source>
        <dbReference type="ARBA" id="ARBA00022989"/>
    </source>
</evidence>
<organism evidence="10 11">
    <name type="scientific">Trichuris trichiura</name>
    <name type="common">Whipworm</name>
    <name type="synonym">Trichocephalus trichiurus</name>
    <dbReference type="NCBI Taxonomy" id="36087"/>
    <lineage>
        <taxon>Eukaryota</taxon>
        <taxon>Metazoa</taxon>
        <taxon>Ecdysozoa</taxon>
        <taxon>Nematoda</taxon>
        <taxon>Enoplea</taxon>
        <taxon>Dorylaimia</taxon>
        <taxon>Trichinellida</taxon>
        <taxon>Trichuridae</taxon>
        <taxon>Trichuris</taxon>
    </lineage>
</organism>
<keyword evidence="3" id="KW-0813">Transport</keyword>
<dbReference type="GO" id="GO:0012505">
    <property type="term" value="C:endomembrane system"/>
    <property type="evidence" value="ECO:0007669"/>
    <property type="project" value="UniProtKB-SubCell"/>
</dbReference>
<keyword evidence="11" id="KW-1185">Reference proteome</keyword>
<dbReference type="SMART" id="SM00679">
    <property type="entry name" value="CTNS"/>
    <property type="match status" value="2"/>
</dbReference>
<evidence type="ECO:0000256" key="7">
    <source>
        <dbReference type="ARBA" id="ARBA00023136"/>
    </source>
</evidence>
<comment type="catalytic activity">
    <reaction evidence="8">
        <text>L-cystine(out) + H(+)(out) = L-cystine(in) + H(+)(in)</text>
        <dbReference type="Rhea" id="RHEA:66172"/>
        <dbReference type="ChEBI" id="CHEBI:15378"/>
        <dbReference type="ChEBI" id="CHEBI:35491"/>
    </reaction>
    <physiologicalReaction direction="left-to-right" evidence="8">
        <dbReference type="Rhea" id="RHEA:66173"/>
    </physiologicalReaction>
</comment>
<evidence type="ECO:0000256" key="3">
    <source>
        <dbReference type="ARBA" id="ARBA00022448"/>
    </source>
</evidence>
<dbReference type="AlphaFoldDB" id="A0A077Z9V2"/>
<dbReference type="Pfam" id="PF04193">
    <property type="entry name" value="PQ-loop"/>
    <property type="match status" value="2"/>
</dbReference>
<keyword evidence="6 9" id="KW-1133">Transmembrane helix</keyword>
<keyword evidence="7 9" id="KW-0472">Membrane</keyword>
<dbReference type="Gene3D" id="1.20.1280.290">
    <property type="match status" value="2"/>
</dbReference>
<accession>A0A077Z9V2</accession>
<dbReference type="PANTHER" id="PTHR13131:SF5">
    <property type="entry name" value="CYSTINOSIN"/>
    <property type="match status" value="1"/>
</dbReference>
<feature type="transmembrane region" description="Helical" evidence="9">
    <location>
        <begin position="129"/>
        <end position="158"/>
    </location>
</feature>
<dbReference type="InterPro" id="IPR005282">
    <property type="entry name" value="LC_transporter"/>
</dbReference>